<evidence type="ECO:0000259" key="4">
    <source>
        <dbReference type="SMART" id="SM00822"/>
    </source>
</evidence>
<dbReference type="PRINTS" id="PR00081">
    <property type="entry name" value="GDHRDH"/>
</dbReference>
<organism evidence="5 6">
    <name type="scientific">Pseudomonas monteilii</name>
    <dbReference type="NCBI Taxonomy" id="76759"/>
    <lineage>
        <taxon>Bacteria</taxon>
        <taxon>Pseudomonadati</taxon>
        <taxon>Pseudomonadota</taxon>
        <taxon>Gammaproteobacteria</taxon>
        <taxon>Pseudomonadales</taxon>
        <taxon>Pseudomonadaceae</taxon>
        <taxon>Pseudomonas</taxon>
    </lineage>
</organism>
<evidence type="ECO:0000256" key="3">
    <source>
        <dbReference type="ARBA" id="ARBA00023027"/>
    </source>
</evidence>
<dbReference type="SMART" id="SM00822">
    <property type="entry name" value="PKS_KR"/>
    <property type="match status" value="1"/>
</dbReference>
<dbReference type="NCBIfam" id="NF009466">
    <property type="entry name" value="PRK12826.1-2"/>
    <property type="match status" value="1"/>
</dbReference>
<protein>
    <submittedName>
        <fullName evidence="5">Short-chain dehydrogenase/reductase family oxidoreductase</fullName>
    </submittedName>
</protein>
<dbReference type="AlphaFoldDB" id="A0AAE6RCT1"/>
<proteinExistence type="inferred from homology"/>
<dbReference type="Proteomes" id="UP000464593">
    <property type="component" value="Chromosome"/>
</dbReference>
<dbReference type="RefSeq" id="WP_159266374.1">
    <property type="nucleotide sequence ID" value="NZ_CP040324.1"/>
</dbReference>
<dbReference type="InterPro" id="IPR036291">
    <property type="entry name" value="NAD(P)-bd_dom_sf"/>
</dbReference>
<dbReference type="GO" id="GO:0016491">
    <property type="term" value="F:oxidoreductase activity"/>
    <property type="evidence" value="ECO:0007669"/>
    <property type="project" value="UniProtKB-KW"/>
</dbReference>
<reference evidence="5 6" key="1">
    <citation type="submission" date="2019-05" db="EMBL/GenBank/DDBJ databases">
        <title>Complete genome sequence of Pseudomonas Pseudomonas resinovorans.</title>
        <authorList>
            <person name="Chen H.-P."/>
        </authorList>
    </citation>
    <scope>NUCLEOTIDE SEQUENCE [LARGE SCALE GENOMIC DNA]</scope>
    <source>
        <strain evidence="5 6">TCU-CK1</strain>
    </source>
</reference>
<dbReference type="SUPFAM" id="SSF51735">
    <property type="entry name" value="NAD(P)-binding Rossmann-fold domains"/>
    <property type="match status" value="1"/>
</dbReference>
<keyword evidence="3" id="KW-0520">NAD</keyword>
<dbReference type="PANTHER" id="PTHR24321:SF8">
    <property type="entry name" value="ESTRADIOL 17-BETA-DEHYDROGENASE 8-RELATED"/>
    <property type="match status" value="1"/>
</dbReference>
<accession>A0AAE6RCT1</accession>
<dbReference type="CDD" id="cd05233">
    <property type="entry name" value="SDR_c"/>
    <property type="match status" value="1"/>
</dbReference>
<evidence type="ECO:0000256" key="1">
    <source>
        <dbReference type="ARBA" id="ARBA00006484"/>
    </source>
</evidence>
<dbReference type="Pfam" id="PF13561">
    <property type="entry name" value="adh_short_C2"/>
    <property type="match status" value="1"/>
</dbReference>
<dbReference type="PANTHER" id="PTHR24321">
    <property type="entry name" value="DEHYDROGENASES, SHORT CHAIN"/>
    <property type="match status" value="1"/>
</dbReference>
<evidence type="ECO:0000313" key="5">
    <source>
        <dbReference type="EMBL" id="QHB28753.1"/>
    </source>
</evidence>
<evidence type="ECO:0000313" key="6">
    <source>
        <dbReference type="Proteomes" id="UP000464593"/>
    </source>
</evidence>
<comment type="similarity">
    <text evidence="1">Belongs to the short-chain dehydrogenases/reductases (SDR) family.</text>
</comment>
<evidence type="ECO:0000256" key="2">
    <source>
        <dbReference type="ARBA" id="ARBA00023002"/>
    </source>
</evidence>
<dbReference type="InterPro" id="IPR002347">
    <property type="entry name" value="SDR_fam"/>
</dbReference>
<dbReference type="PROSITE" id="PS00061">
    <property type="entry name" value="ADH_SHORT"/>
    <property type="match status" value="1"/>
</dbReference>
<keyword evidence="2" id="KW-0560">Oxidoreductase</keyword>
<dbReference type="InterPro" id="IPR057326">
    <property type="entry name" value="KR_dom"/>
</dbReference>
<dbReference type="EMBL" id="CP040324">
    <property type="protein sequence ID" value="QHB28753.1"/>
    <property type="molecule type" value="Genomic_DNA"/>
</dbReference>
<dbReference type="Gene3D" id="3.40.50.720">
    <property type="entry name" value="NAD(P)-binding Rossmann-like Domain"/>
    <property type="match status" value="1"/>
</dbReference>
<dbReference type="InterPro" id="IPR020904">
    <property type="entry name" value="Sc_DH/Rdtase_CS"/>
</dbReference>
<name>A0AAE6RCT1_9PSED</name>
<feature type="domain" description="Ketoreductase" evidence="4">
    <location>
        <begin position="8"/>
        <end position="179"/>
    </location>
</feature>
<sequence>MKRRFEDKVVLVTGAAGGIGLATARAFAAEGAKVMLADRDGVKLHAAEELVREEGGDAASVVVDVTDYGDCQRMVEAVVQRFNGLHIACNNAGVPSPIAPFEEQSLEQWRRVMDVNLNGVFHCMQAQVPALRKSAGTAIINMASVTSHLAAAGMAGYVASKHGVAGLTKATALDLICYGIRVNAVAPGFIETPMLAPALEAEKGRSFFDARAPIGRIGKVEEVASCVLFLASAEASYVVGTILNVDGGMAIT</sequence>
<dbReference type="FunFam" id="3.40.50.720:FF:000084">
    <property type="entry name" value="Short-chain dehydrogenase reductase"/>
    <property type="match status" value="1"/>
</dbReference>
<gene>
    <name evidence="5" type="ORF">TCK1_3407</name>
</gene>
<dbReference type="PRINTS" id="PR00080">
    <property type="entry name" value="SDRFAMILY"/>
</dbReference>
<dbReference type="NCBIfam" id="NF005559">
    <property type="entry name" value="PRK07231.1"/>
    <property type="match status" value="1"/>
</dbReference>